<keyword evidence="5 7" id="KW-0472">Membrane</keyword>
<feature type="transmembrane region" description="Helical" evidence="7">
    <location>
        <begin position="527"/>
        <end position="547"/>
    </location>
</feature>
<dbReference type="Gene3D" id="1.20.1730.10">
    <property type="entry name" value="Sodium/glucose cotransporter"/>
    <property type="match status" value="1"/>
</dbReference>
<evidence type="ECO:0000256" key="5">
    <source>
        <dbReference type="ARBA" id="ARBA00023136"/>
    </source>
</evidence>
<evidence type="ECO:0000256" key="2">
    <source>
        <dbReference type="ARBA" id="ARBA00006434"/>
    </source>
</evidence>
<feature type="transmembrane region" description="Helical" evidence="7">
    <location>
        <begin position="474"/>
        <end position="498"/>
    </location>
</feature>
<comment type="subcellular location">
    <subcellularLocation>
        <location evidence="1">Membrane</location>
        <topology evidence="1">Multi-pass membrane protein</topology>
    </subcellularLocation>
</comment>
<dbReference type="EMBL" id="QWDC01000005">
    <property type="protein sequence ID" value="RFZ90043.1"/>
    <property type="molecule type" value="Genomic_DNA"/>
</dbReference>
<dbReference type="PROSITE" id="PS50283">
    <property type="entry name" value="NA_SOLUT_SYMP_3"/>
    <property type="match status" value="1"/>
</dbReference>
<evidence type="ECO:0000256" key="7">
    <source>
        <dbReference type="SAM" id="Phobius"/>
    </source>
</evidence>
<keyword evidence="4 7" id="KW-1133">Transmembrane helix</keyword>
<dbReference type="InterPro" id="IPR038377">
    <property type="entry name" value="Na/Glc_symporter_sf"/>
</dbReference>
<dbReference type="OrthoDB" id="9814523at2"/>
<evidence type="ECO:0000256" key="3">
    <source>
        <dbReference type="ARBA" id="ARBA00022692"/>
    </source>
</evidence>
<evidence type="ECO:0000256" key="1">
    <source>
        <dbReference type="ARBA" id="ARBA00004141"/>
    </source>
</evidence>
<dbReference type="RefSeq" id="WP_117394010.1">
    <property type="nucleotide sequence ID" value="NZ_QWDC01000005.1"/>
</dbReference>
<evidence type="ECO:0000313" key="8">
    <source>
        <dbReference type="EMBL" id="RFZ90043.1"/>
    </source>
</evidence>
<feature type="transmembrane region" description="Helical" evidence="7">
    <location>
        <begin position="443"/>
        <end position="462"/>
    </location>
</feature>
<accession>A0A372NP76</accession>
<gene>
    <name evidence="8" type="ORF">D0C36_22625</name>
</gene>
<proteinExistence type="inferred from homology"/>
<dbReference type="GO" id="GO:0005412">
    <property type="term" value="F:D-glucose:sodium symporter activity"/>
    <property type="evidence" value="ECO:0007669"/>
    <property type="project" value="TreeGrafter"/>
</dbReference>
<feature type="transmembrane region" description="Helical" evidence="7">
    <location>
        <begin position="384"/>
        <end position="407"/>
    </location>
</feature>
<reference evidence="8 9" key="1">
    <citation type="submission" date="2018-08" db="EMBL/GenBank/DDBJ databases">
        <title>Mucilaginibacter sp. MYSH2.</title>
        <authorList>
            <person name="Seo T."/>
        </authorList>
    </citation>
    <scope>NUCLEOTIDE SEQUENCE [LARGE SCALE GENOMIC DNA]</scope>
    <source>
        <strain evidence="8 9">MYSH2</strain>
    </source>
</reference>
<dbReference type="InterPro" id="IPR001734">
    <property type="entry name" value="Na/solute_symporter"/>
</dbReference>
<dbReference type="PROSITE" id="PS00456">
    <property type="entry name" value="NA_SOLUT_SYMP_1"/>
    <property type="match status" value="1"/>
</dbReference>
<feature type="transmembrane region" description="Helical" evidence="7">
    <location>
        <begin position="419"/>
        <end position="437"/>
    </location>
</feature>
<dbReference type="PANTHER" id="PTHR11819:SF195">
    <property type="entry name" value="SODIUM_GLUCOSE COTRANSPORTER 4"/>
    <property type="match status" value="1"/>
</dbReference>
<feature type="transmembrane region" description="Helical" evidence="7">
    <location>
        <begin position="123"/>
        <end position="149"/>
    </location>
</feature>
<comment type="caution">
    <text evidence="8">The sequence shown here is derived from an EMBL/GenBank/DDBJ whole genome shotgun (WGS) entry which is preliminary data.</text>
</comment>
<feature type="transmembrane region" description="Helical" evidence="7">
    <location>
        <begin position="185"/>
        <end position="203"/>
    </location>
</feature>
<feature type="transmembrane region" description="Helical" evidence="7">
    <location>
        <begin position="237"/>
        <end position="255"/>
    </location>
</feature>
<evidence type="ECO:0000313" key="9">
    <source>
        <dbReference type="Proteomes" id="UP000264217"/>
    </source>
</evidence>
<evidence type="ECO:0000256" key="4">
    <source>
        <dbReference type="ARBA" id="ARBA00022989"/>
    </source>
</evidence>
<feature type="transmembrane region" description="Helical" evidence="7">
    <location>
        <begin position="6"/>
        <end position="25"/>
    </location>
</feature>
<keyword evidence="9" id="KW-1185">Reference proteome</keyword>
<protein>
    <submittedName>
        <fullName evidence="8">Sodium:solute symporter</fullName>
    </submittedName>
</protein>
<comment type="similarity">
    <text evidence="2 6">Belongs to the sodium:solute symporter (SSF) (TC 2.A.21) family.</text>
</comment>
<keyword evidence="3 7" id="KW-0812">Transmembrane</keyword>
<dbReference type="Pfam" id="PF00474">
    <property type="entry name" value="SSF"/>
    <property type="match status" value="1"/>
</dbReference>
<dbReference type="AlphaFoldDB" id="A0A372NP76"/>
<feature type="transmembrane region" description="Helical" evidence="7">
    <location>
        <begin position="46"/>
        <end position="70"/>
    </location>
</feature>
<dbReference type="InterPro" id="IPR018212">
    <property type="entry name" value="Na/solute_symporter_CS"/>
</dbReference>
<feature type="transmembrane region" description="Helical" evidence="7">
    <location>
        <begin position="82"/>
        <end position="102"/>
    </location>
</feature>
<dbReference type="Proteomes" id="UP000264217">
    <property type="component" value="Unassembled WGS sequence"/>
</dbReference>
<dbReference type="PANTHER" id="PTHR11819">
    <property type="entry name" value="SOLUTE CARRIER FAMILY 5"/>
    <property type="match status" value="1"/>
</dbReference>
<feature type="transmembrane region" description="Helical" evidence="7">
    <location>
        <begin position="155"/>
        <end position="173"/>
    </location>
</feature>
<organism evidence="8 9">
    <name type="scientific">Mucilaginibacter conchicola</name>
    <dbReference type="NCBI Taxonomy" id="2303333"/>
    <lineage>
        <taxon>Bacteria</taxon>
        <taxon>Pseudomonadati</taxon>
        <taxon>Bacteroidota</taxon>
        <taxon>Sphingobacteriia</taxon>
        <taxon>Sphingobacteriales</taxon>
        <taxon>Sphingobacteriaceae</taxon>
        <taxon>Mucilaginibacter</taxon>
    </lineage>
</organism>
<evidence type="ECO:0000256" key="6">
    <source>
        <dbReference type="RuleBase" id="RU362091"/>
    </source>
</evidence>
<feature type="transmembrane region" description="Helical" evidence="7">
    <location>
        <begin position="276"/>
        <end position="301"/>
    </location>
</feature>
<dbReference type="NCBIfam" id="TIGR00813">
    <property type="entry name" value="sss"/>
    <property type="match status" value="1"/>
</dbReference>
<dbReference type="GO" id="GO:0005886">
    <property type="term" value="C:plasma membrane"/>
    <property type="evidence" value="ECO:0007669"/>
    <property type="project" value="TreeGrafter"/>
</dbReference>
<name>A0A372NP76_9SPHI</name>
<sequence length="548" mass="59669">MISTTDLSITIIYLVVVLMIGLFSGRSKKKDFTASAKDYFLAGKSLKWHTIGLALFASNISCVHLVSLAQSGFDTGLLIGNFEWMAGFTLIILAVFFVPLYIKSGVVTLPDFLERRYDRSCRNWLTVVSIVSSVIIHISFPLLAGGVVLQSLFGINLYAGVIFMGAIAAVYTVSGGLRSVVITESLQTVVLLTGAVILTVISYQKIGGWDHLVEILRQNKSIDKLSMMRPKNDPDGIPWYSVLLGYPVLGIWYWCADQTIVQRVLGAKNEDHAKGGAILCGFLKILPVFLFVMPGLFAYGLAKTGQLDISSIRSVADGKESLDSKSIYTLMIIQLVPKGMLGIIVSALVSGLMGQVAASLNSISTMVSYDIYRQNYPNSSEVSMIYTGRLTAIVAFCIAVSLLPLLNSYDSIANGINDIIAHIAPPITCVFVLGAFWKKASAVSARYTLYAGSLAGLLVYCYRKLIPDSIIGSAPFMMVAFYLFLTCILLQVVIVLAYSKGSGESVSELCWTSWGEPFTRSGWKGMASYKLLSSALLAVLIILFMLFR</sequence>